<reference evidence="2" key="2">
    <citation type="submission" date="2023-05" db="EMBL/GenBank/DDBJ databases">
        <authorList>
            <consortium name="Lawrence Berkeley National Laboratory"/>
            <person name="Steindorff A."/>
            <person name="Hensen N."/>
            <person name="Bonometti L."/>
            <person name="Westerberg I."/>
            <person name="Brannstrom I.O."/>
            <person name="Guillou S."/>
            <person name="Cros-Aarteil S."/>
            <person name="Calhoun S."/>
            <person name="Haridas S."/>
            <person name="Kuo A."/>
            <person name="Mondo S."/>
            <person name="Pangilinan J."/>
            <person name="Riley R."/>
            <person name="Labutti K."/>
            <person name="Andreopoulos B."/>
            <person name="Lipzen A."/>
            <person name="Chen C."/>
            <person name="Yanf M."/>
            <person name="Daum C."/>
            <person name="Ng V."/>
            <person name="Clum A."/>
            <person name="Ohm R."/>
            <person name="Martin F."/>
            <person name="Silar P."/>
            <person name="Natvig D."/>
            <person name="Lalanne C."/>
            <person name="Gautier V."/>
            <person name="Ament-Velasquez S.L."/>
            <person name="Kruys A."/>
            <person name="Hutchinson M.I."/>
            <person name="Powell A.J."/>
            <person name="Barry K."/>
            <person name="Miller A.N."/>
            <person name="Grigoriev I.V."/>
            <person name="Debuchy R."/>
            <person name="Gladieux P."/>
            <person name="Thoren M.H."/>
            <person name="Johannesson H."/>
        </authorList>
    </citation>
    <scope>NUCLEOTIDE SEQUENCE</scope>
    <source>
        <strain evidence="2">CBS 508.74</strain>
    </source>
</reference>
<keyword evidence="1" id="KW-0812">Transmembrane</keyword>
<feature type="transmembrane region" description="Helical" evidence="1">
    <location>
        <begin position="105"/>
        <end position="123"/>
    </location>
</feature>
<accession>A0AAN6T7C3</accession>
<evidence type="ECO:0000313" key="2">
    <source>
        <dbReference type="EMBL" id="KAK4107488.1"/>
    </source>
</evidence>
<proteinExistence type="predicted"/>
<keyword evidence="1" id="KW-0472">Membrane</keyword>
<protein>
    <submittedName>
        <fullName evidence="2">Uncharacterized protein</fullName>
    </submittedName>
</protein>
<gene>
    <name evidence="2" type="ORF">N656DRAFT_510299</name>
</gene>
<organism evidence="2 3">
    <name type="scientific">Canariomyces notabilis</name>
    <dbReference type="NCBI Taxonomy" id="2074819"/>
    <lineage>
        <taxon>Eukaryota</taxon>
        <taxon>Fungi</taxon>
        <taxon>Dikarya</taxon>
        <taxon>Ascomycota</taxon>
        <taxon>Pezizomycotina</taxon>
        <taxon>Sordariomycetes</taxon>
        <taxon>Sordariomycetidae</taxon>
        <taxon>Sordariales</taxon>
        <taxon>Chaetomiaceae</taxon>
        <taxon>Canariomyces</taxon>
    </lineage>
</organism>
<comment type="caution">
    <text evidence="2">The sequence shown here is derived from an EMBL/GenBank/DDBJ whole genome shotgun (WGS) entry which is preliminary data.</text>
</comment>
<sequence length="124" mass="13787">MSYGREFHFPLPLLVGYLSEFSCPGHIQVRRLKHAVFFPCCCLSVCLSVCRHFLVQSVGVVGIRCFTAHSTFGNLALPCKGGGLGIVVGWDASISLHAFLRSRSMYMVFGCMDSFLFFSFLLVH</sequence>
<dbReference type="GeneID" id="89934022"/>
<evidence type="ECO:0000256" key="1">
    <source>
        <dbReference type="SAM" id="Phobius"/>
    </source>
</evidence>
<dbReference type="RefSeq" id="XP_064665058.1">
    <property type="nucleotide sequence ID" value="XM_064809898.1"/>
</dbReference>
<reference evidence="2" key="1">
    <citation type="journal article" date="2023" name="Mol. Phylogenet. Evol.">
        <title>Genome-scale phylogeny and comparative genomics of the fungal order Sordariales.</title>
        <authorList>
            <person name="Hensen N."/>
            <person name="Bonometti L."/>
            <person name="Westerberg I."/>
            <person name="Brannstrom I.O."/>
            <person name="Guillou S."/>
            <person name="Cros-Aarteil S."/>
            <person name="Calhoun S."/>
            <person name="Haridas S."/>
            <person name="Kuo A."/>
            <person name="Mondo S."/>
            <person name="Pangilinan J."/>
            <person name="Riley R."/>
            <person name="LaButti K."/>
            <person name="Andreopoulos B."/>
            <person name="Lipzen A."/>
            <person name="Chen C."/>
            <person name="Yan M."/>
            <person name="Daum C."/>
            <person name="Ng V."/>
            <person name="Clum A."/>
            <person name="Steindorff A."/>
            <person name="Ohm R.A."/>
            <person name="Martin F."/>
            <person name="Silar P."/>
            <person name="Natvig D.O."/>
            <person name="Lalanne C."/>
            <person name="Gautier V."/>
            <person name="Ament-Velasquez S.L."/>
            <person name="Kruys A."/>
            <person name="Hutchinson M.I."/>
            <person name="Powell A.J."/>
            <person name="Barry K."/>
            <person name="Miller A.N."/>
            <person name="Grigoriev I.V."/>
            <person name="Debuchy R."/>
            <person name="Gladieux P."/>
            <person name="Hiltunen Thoren M."/>
            <person name="Johannesson H."/>
        </authorList>
    </citation>
    <scope>NUCLEOTIDE SEQUENCE</scope>
    <source>
        <strain evidence="2">CBS 508.74</strain>
    </source>
</reference>
<dbReference type="EMBL" id="MU853373">
    <property type="protein sequence ID" value="KAK4107488.1"/>
    <property type="molecule type" value="Genomic_DNA"/>
</dbReference>
<dbReference type="Proteomes" id="UP001302812">
    <property type="component" value="Unassembled WGS sequence"/>
</dbReference>
<name>A0AAN6T7C3_9PEZI</name>
<keyword evidence="3" id="KW-1185">Reference proteome</keyword>
<keyword evidence="1" id="KW-1133">Transmembrane helix</keyword>
<evidence type="ECO:0000313" key="3">
    <source>
        <dbReference type="Proteomes" id="UP001302812"/>
    </source>
</evidence>
<dbReference type="AlphaFoldDB" id="A0AAN6T7C3"/>